<evidence type="ECO:0000259" key="2">
    <source>
        <dbReference type="Pfam" id="PF14420"/>
    </source>
</evidence>
<dbReference type="Pfam" id="PF14420">
    <property type="entry name" value="Clr5"/>
    <property type="match status" value="1"/>
</dbReference>
<dbReference type="InterPro" id="IPR025676">
    <property type="entry name" value="Clr5_dom"/>
</dbReference>
<reference evidence="3 4" key="1">
    <citation type="submission" date="2016-04" db="EMBL/GenBank/DDBJ databases">
        <title>A degradative enzymes factory behind the ericoid mycorrhizal symbiosis.</title>
        <authorList>
            <consortium name="DOE Joint Genome Institute"/>
            <person name="Martino E."/>
            <person name="Morin E."/>
            <person name="Grelet G."/>
            <person name="Kuo A."/>
            <person name="Kohler A."/>
            <person name="Daghino S."/>
            <person name="Barry K."/>
            <person name="Choi C."/>
            <person name="Cichocki N."/>
            <person name="Clum A."/>
            <person name="Copeland A."/>
            <person name="Hainaut M."/>
            <person name="Haridas S."/>
            <person name="Labutti K."/>
            <person name="Lindquist E."/>
            <person name="Lipzen A."/>
            <person name="Khouja H.-R."/>
            <person name="Murat C."/>
            <person name="Ohm R."/>
            <person name="Olson A."/>
            <person name="Spatafora J."/>
            <person name="Veneault-Fourrey C."/>
            <person name="Henrissat B."/>
            <person name="Grigoriev I."/>
            <person name="Martin F."/>
            <person name="Perotto S."/>
        </authorList>
    </citation>
    <scope>NUCLEOTIDE SEQUENCE [LARGE SCALE GENOMIC DNA]</scope>
    <source>
        <strain evidence="3 4">F</strain>
    </source>
</reference>
<dbReference type="PANTHER" id="PTHR38788:SF3">
    <property type="entry name" value="CLR5 DOMAIN-CONTAINING PROTEIN"/>
    <property type="match status" value="1"/>
</dbReference>
<keyword evidence="4" id="KW-1185">Reference proteome</keyword>
<feature type="region of interest" description="Disordered" evidence="1">
    <location>
        <begin position="369"/>
        <end position="389"/>
    </location>
</feature>
<proteinExistence type="predicted"/>
<dbReference type="Gene3D" id="1.25.40.10">
    <property type="entry name" value="Tetratricopeptide repeat domain"/>
    <property type="match status" value="1"/>
</dbReference>
<feature type="domain" description="Clr5" evidence="2">
    <location>
        <begin position="37"/>
        <end position="89"/>
    </location>
</feature>
<dbReference type="PANTHER" id="PTHR38788">
    <property type="entry name" value="CLR5 DOMAIN-CONTAINING PROTEIN"/>
    <property type="match status" value="1"/>
</dbReference>
<gene>
    <name evidence="3" type="ORF">L207DRAFT_630904</name>
</gene>
<evidence type="ECO:0000313" key="3">
    <source>
        <dbReference type="EMBL" id="PMD44589.1"/>
    </source>
</evidence>
<feature type="compositionally biased region" description="Low complexity" evidence="1">
    <location>
        <begin position="377"/>
        <end position="389"/>
    </location>
</feature>
<organism evidence="3 4">
    <name type="scientific">Hyaloscypha variabilis (strain UAMH 11265 / GT02V1 / F)</name>
    <name type="common">Meliniomyces variabilis</name>
    <dbReference type="NCBI Taxonomy" id="1149755"/>
    <lineage>
        <taxon>Eukaryota</taxon>
        <taxon>Fungi</taxon>
        <taxon>Dikarya</taxon>
        <taxon>Ascomycota</taxon>
        <taxon>Pezizomycotina</taxon>
        <taxon>Leotiomycetes</taxon>
        <taxon>Helotiales</taxon>
        <taxon>Hyaloscyphaceae</taxon>
        <taxon>Hyaloscypha</taxon>
        <taxon>Hyaloscypha variabilis</taxon>
    </lineage>
</organism>
<feature type="compositionally biased region" description="Polar residues" evidence="1">
    <location>
        <begin position="227"/>
        <end position="241"/>
    </location>
</feature>
<evidence type="ECO:0000256" key="1">
    <source>
        <dbReference type="SAM" id="MobiDB-lite"/>
    </source>
</evidence>
<sequence length="823" mass="93485">MLPDILQDEIPGVAGPEKHTALTPDPVPKPSRRARNDQKWELLKDEIRCTYMTNDFTLQNTRRVIEERHAFKASERKWKEKLKEWGFDKNISATDMNFLVAKAEKRMHDEGKNTVFFSGTSQITRERIEQFKRRKISREFDKSSLEGNTPKNITYYTPPKDSPLSCLADPEAAETTSELALEPNECVPPWFPYPRNGTSSFKKNERKTQSPTVLDPFLKSGSREDSFSTSGTIQTYGSSETDYNDDFDSKRSSAVPDEAGRLLGHELAAQMDRVISRMVENSSLKPSSPVVTATRGLPYSYSRPNDKGFDYLSTGVPPKLLLEFPLPSGEEVLSHQSEPVLVNDGEDSHAFVEKELDHPFFEENTVSTEEYIDNNDSEGSISDSESSNISEKDMQTLLAHARLYFPRKRKALELRAKGWSMVGIFQHLIAAGGNEAGLEFCQKLWKLCSFFEKEHLLEDALLGFELIQAGYDIDFGAASKDTMRCLAHKARVLRKMKQHQDSEVLYRQAITGFRALRQRSSQLKCQLLLGSLLRSLDRNIEALELLVGALIEHFSLPKTFEESSRVLELLDSIQKVHFKMELGPGLNESISRLKDIQHHWIETPDYFRFWTESMSIGAQYSKIGEFDVADLCFAIPVPIWTGRPGPTIRIQLLRRFTELCMHYKRQGKFVKSIEQLEDVLKEFSLHLQEKSFEINDSRKTSVMTDTSEQEFLVILKNIMLELDPAEIPAIQDSFKMPLWSSWRRAETAWAKLDHHIGQHKPIRNSRINHLRECETIQRRDTASISSHGSSGLSSGSSGSRIGITYSVGSASSVVSNSAFMIPS</sequence>
<evidence type="ECO:0000313" key="4">
    <source>
        <dbReference type="Proteomes" id="UP000235786"/>
    </source>
</evidence>
<dbReference type="OrthoDB" id="3557372at2759"/>
<dbReference type="EMBL" id="KZ613941">
    <property type="protein sequence ID" value="PMD44589.1"/>
    <property type="molecule type" value="Genomic_DNA"/>
</dbReference>
<accession>A0A2J6S1E5</accession>
<feature type="region of interest" description="Disordered" evidence="1">
    <location>
        <begin position="1"/>
        <end position="36"/>
    </location>
</feature>
<protein>
    <recommendedName>
        <fullName evidence="2">Clr5 domain-containing protein</fullName>
    </recommendedName>
</protein>
<dbReference type="SUPFAM" id="SSF48452">
    <property type="entry name" value="TPR-like"/>
    <property type="match status" value="1"/>
</dbReference>
<feature type="region of interest" description="Disordered" evidence="1">
    <location>
        <begin position="197"/>
        <end position="254"/>
    </location>
</feature>
<dbReference type="InterPro" id="IPR011990">
    <property type="entry name" value="TPR-like_helical_dom_sf"/>
</dbReference>
<dbReference type="Proteomes" id="UP000235786">
    <property type="component" value="Unassembled WGS sequence"/>
</dbReference>
<dbReference type="AlphaFoldDB" id="A0A2J6S1E5"/>
<name>A0A2J6S1E5_HYAVF</name>